<dbReference type="Gene3D" id="3.30.70.1230">
    <property type="entry name" value="Nucleotide cyclase"/>
    <property type="match status" value="1"/>
</dbReference>
<sequence length="419" mass="47379">MKWLKDIDESFDVLLTDCYQQREMEMEYHINQIRLVGLMSLFLLELLIGLLNRGIDWTLIVVDLGTMALTAVWCFCVARWAKSKGYKPWLKYVSILFDYLIILLITLEMEFLSEIGHFLHDMHNTEFELMLISALILFNVMSAFRQGKLIIYYSTLCCLATGTVILEHSDTARAIEMHEQIIILFSGLLAWSISSYITNTYTRLRHRERLLRYLPKKLVSAVETGKVDIEPGGERRNVTVLMADIRRFTSMCEAYEPEVITGLLNRYFSTMSTIVFKYDGMIDKFIGDAIMAVFGTPQGEGNSASNAISAAKEMLEALKELNKEFIEEGLPSIEIGIGVHSGDAIAGNVGSVSCMDYTVIGDTVNVAARIESKTKELNKTLLISKVSVEQSKQQDLQKAAEVNLKGRVEPIEVFFDPQI</sequence>
<keyword evidence="1" id="KW-0812">Transmembrane</keyword>
<dbReference type="InterPro" id="IPR029787">
    <property type="entry name" value="Nucleotide_cyclase"/>
</dbReference>
<dbReference type="AlphaFoldDB" id="A0A0F6AFL8"/>
<reference evidence="3 4" key="1">
    <citation type="journal article" date="2015" name="BMC Genomics">
        <title>Genome mining reveals unlocked bioactive potential of marine Gram-negative bacteria.</title>
        <authorList>
            <person name="Machado H."/>
            <person name="Sonnenschein E.C."/>
            <person name="Melchiorsen J."/>
            <person name="Gram L."/>
        </authorList>
    </citation>
    <scope>NUCLEOTIDE SEQUENCE [LARGE SCALE GENOMIC DNA]</scope>
    <source>
        <strain evidence="3 4">S4054</strain>
    </source>
</reference>
<feature type="transmembrane region" description="Helical" evidence="1">
    <location>
        <begin position="151"/>
        <end position="169"/>
    </location>
</feature>
<dbReference type="PANTHER" id="PTHR43081">
    <property type="entry name" value="ADENYLATE CYCLASE, TERMINAL-DIFFERENTIATION SPECIFIC-RELATED"/>
    <property type="match status" value="1"/>
</dbReference>
<protein>
    <recommendedName>
        <fullName evidence="2">Guanylate cyclase domain-containing protein</fullName>
    </recommendedName>
</protein>
<dbReference type="GO" id="GO:0035556">
    <property type="term" value="P:intracellular signal transduction"/>
    <property type="evidence" value="ECO:0007669"/>
    <property type="project" value="InterPro"/>
</dbReference>
<evidence type="ECO:0000259" key="2">
    <source>
        <dbReference type="PROSITE" id="PS50125"/>
    </source>
</evidence>
<name>A0A0F6AFL8_9GAMM</name>
<organism evidence="3 4">
    <name type="scientific">Pseudoalteromonas luteoviolacea S4054</name>
    <dbReference type="NCBI Taxonomy" id="1129367"/>
    <lineage>
        <taxon>Bacteria</taxon>
        <taxon>Pseudomonadati</taxon>
        <taxon>Pseudomonadota</taxon>
        <taxon>Gammaproteobacteria</taxon>
        <taxon>Alteromonadales</taxon>
        <taxon>Pseudoalteromonadaceae</taxon>
        <taxon>Pseudoalteromonas</taxon>
    </lineage>
</organism>
<evidence type="ECO:0000256" key="1">
    <source>
        <dbReference type="SAM" id="Phobius"/>
    </source>
</evidence>
<dbReference type="SMART" id="SM00044">
    <property type="entry name" value="CYCc"/>
    <property type="match status" value="1"/>
</dbReference>
<feature type="domain" description="Guanylate cyclase" evidence="2">
    <location>
        <begin position="239"/>
        <end position="371"/>
    </location>
</feature>
<feature type="transmembrane region" description="Helical" evidence="1">
    <location>
        <begin position="89"/>
        <end position="107"/>
    </location>
</feature>
<evidence type="ECO:0000313" key="4">
    <source>
        <dbReference type="Proteomes" id="UP000033434"/>
    </source>
</evidence>
<dbReference type="Pfam" id="PF00211">
    <property type="entry name" value="Guanylate_cyc"/>
    <property type="match status" value="1"/>
</dbReference>
<dbReference type="SUPFAM" id="SSF55073">
    <property type="entry name" value="Nucleotide cyclase"/>
    <property type="match status" value="1"/>
</dbReference>
<proteinExistence type="predicted"/>
<dbReference type="PATRIC" id="fig|1129367.4.peg.1478"/>
<dbReference type="PANTHER" id="PTHR43081:SF1">
    <property type="entry name" value="ADENYLATE CYCLASE, TERMINAL-DIFFERENTIATION SPECIFIC"/>
    <property type="match status" value="1"/>
</dbReference>
<accession>A0A0F6AFL8</accession>
<dbReference type="InterPro" id="IPR001054">
    <property type="entry name" value="A/G_cyclase"/>
</dbReference>
<dbReference type="InterPro" id="IPR050697">
    <property type="entry name" value="Adenylyl/Guanylyl_Cyclase_3/4"/>
</dbReference>
<dbReference type="CDD" id="cd07302">
    <property type="entry name" value="CHD"/>
    <property type="match status" value="1"/>
</dbReference>
<keyword evidence="1" id="KW-0472">Membrane</keyword>
<feature type="transmembrane region" description="Helical" evidence="1">
    <location>
        <begin position="57"/>
        <end position="77"/>
    </location>
</feature>
<dbReference type="RefSeq" id="WP_052960905.1">
    <property type="nucleotide sequence ID" value="NZ_AUXW01000135.1"/>
</dbReference>
<feature type="transmembrane region" description="Helical" evidence="1">
    <location>
        <begin position="127"/>
        <end position="144"/>
    </location>
</feature>
<feature type="transmembrane region" description="Helical" evidence="1">
    <location>
        <begin position="181"/>
        <end position="202"/>
    </location>
</feature>
<keyword evidence="1" id="KW-1133">Transmembrane helix</keyword>
<dbReference type="GO" id="GO:0006171">
    <property type="term" value="P:cAMP biosynthetic process"/>
    <property type="evidence" value="ECO:0007669"/>
    <property type="project" value="TreeGrafter"/>
</dbReference>
<evidence type="ECO:0000313" key="3">
    <source>
        <dbReference type="EMBL" id="KKE84601.1"/>
    </source>
</evidence>
<dbReference type="EMBL" id="AUXW01000135">
    <property type="protein sequence ID" value="KKE84601.1"/>
    <property type="molecule type" value="Genomic_DNA"/>
</dbReference>
<dbReference type="PROSITE" id="PS50125">
    <property type="entry name" value="GUANYLATE_CYCLASE_2"/>
    <property type="match status" value="1"/>
</dbReference>
<gene>
    <name evidence="3" type="ORF">N479_08530</name>
</gene>
<dbReference type="GO" id="GO:0004016">
    <property type="term" value="F:adenylate cyclase activity"/>
    <property type="evidence" value="ECO:0007669"/>
    <property type="project" value="UniProtKB-ARBA"/>
</dbReference>
<comment type="caution">
    <text evidence="3">The sequence shown here is derived from an EMBL/GenBank/DDBJ whole genome shotgun (WGS) entry which is preliminary data.</text>
</comment>
<dbReference type="Proteomes" id="UP000033434">
    <property type="component" value="Unassembled WGS sequence"/>
</dbReference>
<feature type="transmembrane region" description="Helical" evidence="1">
    <location>
        <begin position="33"/>
        <end position="51"/>
    </location>
</feature>